<sequence>MIPHFGEYLTFKYNLVASLESLKDLAIVKVREAPGTKTVEYIQVYDSALSPRFILLDMVVTVLSNPTIPSISRKRTVVIFGEDPECKQGTTFSYVLDELLFSLVTILERPPVLHCPKELSSADELLKITVASYLVDAQSHFSLMAKLTNTGSVLRHSRNQLCISSWLSSSSSTWYGTEVTVNVLGRDEGRRGESWVRSARITSPPTEPPTNIESLLGSYSANYTIVAAGQNDLRGKVVFPRHCASVLHSHDFRKALCGYTMRLAGRSTDAESKIALTIIAGINLRGRSRRERGVVIDTSLGPMSMRLLGTVQSIFLSESSCHTKVHREGWFTTSAIFRTKNFPIPSSPSFTPAIRPSLALPTLQLRMTRADFHLTLTNVPSLVLPDFSGNRIITLCRERQGHSSCVSHLYLVHDGGYPLRNCPARNHIGPGAQKIIFLQERLTTIYVAGYIFMRDALRSITLPELDYRYLHVGLLLRPG</sequence>
<protein>
    <submittedName>
        <fullName evidence="1">Uncharacterized protein</fullName>
    </submittedName>
</protein>
<keyword evidence="2" id="KW-1185">Reference proteome</keyword>
<organism evidence="1 2">
    <name type="scientific">Guyanagaster necrorhizus</name>
    <dbReference type="NCBI Taxonomy" id="856835"/>
    <lineage>
        <taxon>Eukaryota</taxon>
        <taxon>Fungi</taxon>
        <taxon>Dikarya</taxon>
        <taxon>Basidiomycota</taxon>
        <taxon>Agaricomycotina</taxon>
        <taxon>Agaricomycetes</taxon>
        <taxon>Agaricomycetidae</taxon>
        <taxon>Agaricales</taxon>
        <taxon>Marasmiineae</taxon>
        <taxon>Physalacriaceae</taxon>
        <taxon>Guyanagaster</taxon>
    </lineage>
</organism>
<name>A0A9P8ANI6_9AGAR</name>
<evidence type="ECO:0000313" key="1">
    <source>
        <dbReference type="EMBL" id="KAG7441786.1"/>
    </source>
</evidence>
<proteinExistence type="predicted"/>
<evidence type="ECO:0000313" key="2">
    <source>
        <dbReference type="Proteomes" id="UP000812287"/>
    </source>
</evidence>
<reference evidence="1" key="1">
    <citation type="submission" date="2020-11" db="EMBL/GenBank/DDBJ databases">
        <title>Adaptations for nitrogen fixation in a non-lichenized fungal sporocarp promotes dispersal by wood-feeding termites.</title>
        <authorList>
            <consortium name="DOE Joint Genome Institute"/>
            <person name="Koch R.A."/>
            <person name="Yoon G."/>
            <person name="Arayal U."/>
            <person name="Lail K."/>
            <person name="Amirebrahimi M."/>
            <person name="Labutti K."/>
            <person name="Lipzen A."/>
            <person name="Riley R."/>
            <person name="Barry K."/>
            <person name="Henrissat B."/>
            <person name="Grigoriev I.V."/>
            <person name="Herr J.R."/>
            <person name="Aime M.C."/>
        </authorList>
    </citation>
    <scope>NUCLEOTIDE SEQUENCE</scope>
    <source>
        <strain evidence="1">MCA 3950</strain>
    </source>
</reference>
<accession>A0A9P8ANI6</accession>
<gene>
    <name evidence="1" type="ORF">BT62DRAFT_1079746</name>
</gene>
<dbReference type="GeneID" id="66101813"/>
<dbReference type="EMBL" id="MU250556">
    <property type="protein sequence ID" value="KAG7441786.1"/>
    <property type="molecule type" value="Genomic_DNA"/>
</dbReference>
<dbReference type="OrthoDB" id="3053346at2759"/>
<dbReference type="RefSeq" id="XP_043035286.1">
    <property type="nucleotide sequence ID" value="XM_043179519.1"/>
</dbReference>
<dbReference type="Proteomes" id="UP000812287">
    <property type="component" value="Unassembled WGS sequence"/>
</dbReference>
<dbReference type="AlphaFoldDB" id="A0A9P8ANI6"/>
<comment type="caution">
    <text evidence="1">The sequence shown here is derived from an EMBL/GenBank/DDBJ whole genome shotgun (WGS) entry which is preliminary data.</text>
</comment>